<dbReference type="PANTHER" id="PTHR43214">
    <property type="entry name" value="TWO-COMPONENT RESPONSE REGULATOR"/>
    <property type="match status" value="1"/>
</dbReference>
<sequence length="220" mass="23674">MRAIRVLVCDDHFIVRQGLRQTLGAAPDVMVIDEAGSSADCLSLAQRLMPDVLLLDLALAGRDGLETLTALRTLCPRVPVLMLSTYPERLYAVRCMQQGASGYLHKSTGASELLQAIRALAAGLPHLTPAVADALARAMSPQGEPAGAQPWSPREHQILLLLASGRTVEQIARQLALSSNTVSTCRARLLEKTGAHDEAGLARHALSRRPILSRSDHEPQ</sequence>
<organism evidence="6 7">
    <name type="scientific">Sphaerotilus hippei</name>
    <dbReference type="NCBI Taxonomy" id="744406"/>
    <lineage>
        <taxon>Bacteria</taxon>
        <taxon>Pseudomonadati</taxon>
        <taxon>Pseudomonadota</taxon>
        <taxon>Betaproteobacteria</taxon>
        <taxon>Burkholderiales</taxon>
        <taxon>Sphaerotilaceae</taxon>
        <taxon>Sphaerotilus</taxon>
    </lineage>
</organism>
<keyword evidence="7" id="KW-1185">Reference proteome</keyword>
<dbReference type="GO" id="GO:0000160">
    <property type="term" value="P:phosphorelay signal transduction system"/>
    <property type="evidence" value="ECO:0007669"/>
    <property type="project" value="InterPro"/>
</dbReference>
<name>A0A318GUV2_9BURK</name>
<feature type="modified residue" description="4-aspartylphosphate" evidence="3">
    <location>
        <position position="56"/>
    </location>
</feature>
<evidence type="ECO:0000313" key="6">
    <source>
        <dbReference type="EMBL" id="PXW92352.1"/>
    </source>
</evidence>
<keyword evidence="2" id="KW-0238">DNA-binding</keyword>
<dbReference type="Gene3D" id="3.40.50.2300">
    <property type="match status" value="1"/>
</dbReference>
<dbReference type="OrthoDB" id="9816469at2"/>
<gene>
    <name evidence="6" type="ORF">C7444_12526</name>
</gene>
<evidence type="ECO:0000259" key="4">
    <source>
        <dbReference type="PROSITE" id="PS50043"/>
    </source>
</evidence>
<dbReference type="SUPFAM" id="SSF46894">
    <property type="entry name" value="C-terminal effector domain of the bipartite response regulators"/>
    <property type="match status" value="1"/>
</dbReference>
<dbReference type="InterPro" id="IPR039420">
    <property type="entry name" value="WalR-like"/>
</dbReference>
<evidence type="ECO:0000313" key="7">
    <source>
        <dbReference type="Proteomes" id="UP000247811"/>
    </source>
</evidence>
<dbReference type="Proteomes" id="UP000247811">
    <property type="component" value="Unassembled WGS sequence"/>
</dbReference>
<feature type="domain" description="Response regulatory" evidence="5">
    <location>
        <begin position="5"/>
        <end position="121"/>
    </location>
</feature>
<dbReference type="AlphaFoldDB" id="A0A318GUV2"/>
<evidence type="ECO:0000259" key="5">
    <source>
        <dbReference type="PROSITE" id="PS50110"/>
    </source>
</evidence>
<dbReference type="PROSITE" id="PS50110">
    <property type="entry name" value="RESPONSE_REGULATORY"/>
    <property type="match status" value="1"/>
</dbReference>
<dbReference type="RefSeq" id="WP_110402369.1">
    <property type="nucleotide sequence ID" value="NZ_QJJS01000025.1"/>
</dbReference>
<dbReference type="InterPro" id="IPR016032">
    <property type="entry name" value="Sig_transdc_resp-reg_C-effctor"/>
</dbReference>
<dbReference type="Pfam" id="PF00196">
    <property type="entry name" value="GerE"/>
    <property type="match status" value="1"/>
</dbReference>
<dbReference type="PROSITE" id="PS00622">
    <property type="entry name" value="HTH_LUXR_1"/>
    <property type="match status" value="1"/>
</dbReference>
<evidence type="ECO:0000256" key="2">
    <source>
        <dbReference type="ARBA" id="ARBA00023125"/>
    </source>
</evidence>
<dbReference type="EMBL" id="QJJS01000025">
    <property type="protein sequence ID" value="PXW92352.1"/>
    <property type="molecule type" value="Genomic_DNA"/>
</dbReference>
<dbReference type="SMART" id="SM00421">
    <property type="entry name" value="HTH_LUXR"/>
    <property type="match status" value="1"/>
</dbReference>
<evidence type="ECO:0000256" key="1">
    <source>
        <dbReference type="ARBA" id="ARBA00022553"/>
    </source>
</evidence>
<comment type="caution">
    <text evidence="6">The sequence shown here is derived from an EMBL/GenBank/DDBJ whole genome shotgun (WGS) entry which is preliminary data.</text>
</comment>
<dbReference type="InterPro" id="IPR011006">
    <property type="entry name" value="CheY-like_superfamily"/>
</dbReference>
<protein>
    <submittedName>
        <fullName evidence="6">LuxR family two component transcriptional regulator</fullName>
    </submittedName>
</protein>
<evidence type="ECO:0000256" key="3">
    <source>
        <dbReference type="PROSITE-ProRule" id="PRU00169"/>
    </source>
</evidence>
<dbReference type="CDD" id="cd06170">
    <property type="entry name" value="LuxR_C_like"/>
    <property type="match status" value="1"/>
</dbReference>
<dbReference type="CDD" id="cd17535">
    <property type="entry name" value="REC_NarL-like"/>
    <property type="match status" value="1"/>
</dbReference>
<dbReference type="PRINTS" id="PR00038">
    <property type="entry name" value="HTHLUXR"/>
</dbReference>
<dbReference type="SUPFAM" id="SSF52172">
    <property type="entry name" value="CheY-like"/>
    <property type="match status" value="1"/>
</dbReference>
<dbReference type="GO" id="GO:0003677">
    <property type="term" value="F:DNA binding"/>
    <property type="evidence" value="ECO:0007669"/>
    <property type="project" value="UniProtKB-KW"/>
</dbReference>
<dbReference type="GO" id="GO:0006355">
    <property type="term" value="P:regulation of DNA-templated transcription"/>
    <property type="evidence" value="ECO:0007669"/>
    <property type="project" value="InterPro"/>
</dbReference>
<dbReference type="InterPro" id="IPR001789">
    <property type="entry name" value="Sig_transdc_resp-reg_receiver"/>
</dbReference>
<accession>A0A318GUV2</accession>
<dbReference type="InterPro" id="IPR000792">
    <property type="entry name" value="Tscrpt_reg_LuxR_C"/>
</dbReference>
<proteinExistence type="predicted"/>
<keyword evidence="1 3" id="KW-0597">Phosphoprotein</keyword>
<dbReference type="Pfam" id="PF00072">
    <property type="entry name" value="Response_reg"/>
    <property type="match status" value="1"/>
</dbReference>
<dbReference type="SMART" id="SM00448">
    <property type="entry name" value="REC"/>
    <property type="match status" value="1"/>
</dbReference>
<feature type="domain" description="HTH luxR-type" evidence="4">
    <location>
        <begin position="144"/>
        <end position="209"/>
    </location>
</feature>
<dbReference type="InterPro" id="IPR058245">
    <property type="entry name" value="NreC/VraR/RcsB-like_REC"/>
</dbReference>
<dbReference type="PROSITE" id="PS50043">
    <property type="entry name" value="HTH_LUXR_2"/>
    <property type="match status" value="1"/>
</dbReference>
<reference evidence="6 7" key="1">
    <citation type="submission" date="2018-05" db="EMBL/GenBank/DDBJ databases">
        <title>Genomic Encyclopedia of Type Strains, Phase IV (KMG-IV): sequencing the most valuable type-strain genomes for metagenomic binning, comparative biology and taxonomic classification.</title>
        <authorList>
            <person name="Goeker M."/>
        </authorList>
    </citation>
    <scope>NUCLEOTIDE SEQUENCE [LARGE SCALE GENOMIC DNA]</scope>
    <source>
        <strain evidence="6 7">DSM 566</strain>
    </source>
</reference>